<dbReference type="AlphaFoldDB" id="A0A0A8Y5I4"/>
<organism evidence="2">
    <name type="scientific">Arundo donax</name>
    <name type="common">Giant reed</name>
    <name type="synonym">Donax arundinaceus</name>
    <dbReference type="NCBI Taxonomy" id="35708"/>
    <lineage>
        <taxon>Eukaryota</taxon>
        <taxon>Viridiplantae</taxon>
        <taxon>Streptophyta</taxon>
        <taxon>Embryophyta</taxon>
        <taxon>Tracheophyta</taxon>
        <taxon>Spermatophyta</taxon>
        <taxon>Magnoliopsida</taxon>
        <taxon>Liliopsida</taxon>
        <taxon>Poales</taxon>
        <taxon>Poaceae</taxon>
        <taxon>PACMAD clade</taxon>
        <taxon>Arundinoideae</taxon>
        <taxon>Arundineae</taxon>
        <taxon>Arundo</taxon>
    </lineage>
</organism>
<evidence type="ECO:0000256" key="1">
    <source>
        <dbReference type="SAM" id="SignalP"/>
    </source>
</evidence>
<evidence type="ECO:0000313" key="2">
    <source>
        <dbReference type="EMBL" id="JAD21256.1"/>
    </source>
</evidence>
<proteinExistence type="predicted"/>
<feature type="chain" id="PRO_5002044605" evidence="1">
    <location>
        <begin position="19"/>
        <end position="33"/>
    </location>
</feature>
<protein>
    <submittedName>
        <fullName evidence="2">Uncharacterized protein</fullName>
    </submittedName>
</protein>
<reference evidence="2" key="1">
    <citation type="submission" date="2014-09" db="EMBL/GenBank/DDBJ databases">
        <authorList>
            <person name="Magalhaes I.L.F."/>
            <person name="Oliveira U."/>
            <person name="Santos F.R."/>
            <person name="Vidigal T.H.D.A."/>
            <person name="Brescovit A.D."/>
            <person name="Santos A.J."/>
        </authorList>
    </citation>
    <scope>NUCLEOTIDE SEQUENCE</scope>
    <source>
        <tissue evidence="2">Shoot tissue taken approximately 20 cm above the soil surface</tissue>
    </source>
</reference>
<sequence length="33" mass="3742">MGRFGLGLICWWFSLVRAEEGEWWVGVGLVACN</sequence>
<accession>A0A0A8Y5I4</accession>
<reference evidence="2" key="2">
    <citation type="journal article" date="2015" name="Data Brief">
        <title>Shoot transcriptome of the giant reed, Arundo donax.</title>
        <authorList>
            <person name="Barrero R.A."/>
            <person name="Guerrero F.D."/>
            <person name="Moolhuijzen P."/>
            <person name="Goolsby J.A."/>
            <person name="Tidwell J."/>
            <person name="Bellgard S.E."/>
            <person name="Bellgard M.I."/>
        </authorList>
    </citation>
    <scope>NUCLEOTIDE SEQUENCE</scope>
    <source>
        <tissue evidence="2">Shoot tissue taken approximately 20 cm above the soil surface</tissue>
    </source>
</reference>
<dbReference type="EMBL" id="GBRH01276639">
    <property type="protein sequence ID" value="JAD21256.1"/>
    <property type="molecule type" value="Transcribed_RNA"/>
</dbReference>
<keyword evidence="1" id="KW-0732">Signal</keyword>
<name>A0A0A8Y5I4_ARUDO</name>
<feature type="signal peptide" evidence="1">
    <location>
        <begin position="1"/>
        <end position="18"/>
    </location>
</feature>